<proteinExistence type="predicted"/>
<reference evidence="2 3" key="1">
    <citation type="submission" date="2016-10" db="EMBL/GenBank/DDBJ databases">
        <title>Paenibacillus species isolates.</title>
        <authorList>
            <person name="Beno S.M."/>
        </authorList>
    </citation>
    <scope>NUCLEOTIDE SEQUENCE [LARGE SCALE GENOMIC DNA]</scope>
    <source>
        <strain evidence="2 3">FSL H7-0918</strain>
    </source>
</reference>
<dbReference type="PANTHER" id="PTHR30217">
    <property type="entry name" value="PEPTIDASE U32 FAMILY"/>
    <property type="match status" value="1"/>
</dbReference>
<organism evidence="2 3">
    <name type="scientific">Paenibacillus odorifer</name>
    <dbReference type="NCBI Taxonomy" id="189426"/>
    <lineage>
        <taxon>Bacteria</taxon>
        <taxon>Bacillati</taxon>
        <taxon>Bacillota</taxon>
        <taxon>Bacilli</taxon>
        <taxon>Bacillales</taxon>
        <taxon>Paenibacillaceae</taxon>
        <taxon>Paenibacillus</taxon>
    </lineage>
</organism>
<dbReference type="InterPro" id="IPR001539">
    <property type="entry name" value="Peptidase_U32"/>
</dbReference>
<comment type="caution">
    <text evidence="2">The sequence shown here is derived from an EMBL/GenBank/DDBJ whole genome shotgun (WGS) entry which is preliminary data.</text>
</comment>
<protein>
    <submittedName>
        <fullName evidence="2">Peptidase U32</fullName>
    </submittedName>
</protein>
<dbReference type="PANTHER" id="PTHR30217:SF10">
    <property type="entry name" value="23S RRNA 5-HYDROXYCYTIDINE C2501 SYNTHASE"/>
    <property type="match status" value="1"/>
</dbReference>
<dbReference type="InterPro" id="IPR020988">
    <property type="entry name" value="Pept_U32_collagenase"/>
</dbReference>
<dbReference type="Pfam" id="PF12392">
    <property type="entry name" value="DUF3656"/>
    <property type="match status" value="1"/>
</dbReference>
<dbReference type="AlphaFoldDB" id="A0AB36JBK9"/>
<dbReference type="Proteomes" id="UP000187323">
    <property type="component" value="Unassembled WGS sequence"/>
</dbReference>
<evidence type="ECO:0000313" key="2">
    <source>
        <dbReference type="EMBL" id="OME15053.1"/>
    </source>
</evidence>
<dbReference type="RefSeq" id="WP_076137317.1">
    <property type="nucleotide sequence ID" value="NZ_MPTN01000013.1"/>
</dbReference>
<accession>A0AB36JBK9</accession>
<sequence length="840" mass="93829">MKEQQIRREDVELLAPAGDWDCMRAAVANGADAIFFGVEKFNARARANNFRMDELSEIMAFLHSYGVKGFLTFNILVFENELSDAKELIDACVDAGVDAVIVQDLGLVKMIREISPDFPIHGSTQMTITSPEAVEFTKPFSLERVVLGRENNLKQIRTIGEQARLPMEVFVHGALCVSYSGQCLTSEMWGGRSANRGECAQACRLPYDLMVDGEVKPMGDVTYLLSPKDLAAIDLMPELIEAGVTSFKIEGRLKSPEYVANVVSKYRKAIDRYFEGDLSKPSKEEVRELQQSFSRGFTHGFLDGTNNKKLVDGTFPKSRGVYLGTVEQILRDGVVCRIHAPLKRGDGIVFDAGDPTKKEEGGRVYDLRRKGVKLEGEAGEGWIIDIVAGRNDVDLRRLNVGDRIWKTNDPALDKALRQTYETEKPYRVFPVHVRVQGCVGEKLTTWWTDVQKNVTVRVDSELALEAAQKRPMDTALLEEQFGRLGGTVFQLDALESHLQGDVIVPMRELNSIRRQAVELLAGERPKPPVYVKRAIEVYGDATRRGVAPQRAGEAELTALCRSLPQVQAALEAGVRNIYADFEFIKQFPAAVDAVRAAGASIALATPRIHMPGENGYHANILRLQPDAVLVRNTGALYYYLRRRQEQPDAVHPRLIGDFSLNIANHKAVDLFLEAGCDIVTPSYDLNIQQMVDLLEHSDTSRMEVVIHQHLPMFHTEHCVYCTFMSEGTDFTNCGRPCEEHRASLQDRIGMSHPVRVDEGCRNTVYNAVEQSGAEYLNNFRDLGVSSYRVEFLEETPEQVVEVISLYSRALRGEISGTQVWKSLKATNQLGVTRGQLVNAK</sequence>
<dbReference type="SUPFAM" id="SSF51395">
    <property type="entry name" value="FMN-linked oxidoreductases"/>
    <property type="match status" value="1"/>
</dbReference>
<evidence type="ECO:0000313" key="3">
    <source>
        <dbReference type="Proteomes" id="UP000187323"/>
    </source>
</evidence>
<dbReference type="InterPro" id="IPR051454">
    <property type="entry name" value="RNA/ubiquinone_mod_enzymes"/>
</dbReference>
<dbReference type="EMBL" id="MPTO01000023">
    <property type="protein sequence ID" value="OME15053.1"/>
    <property type="molecule type" value="Genomic_DNA"/>
</dbReference>
<feature type="domain" description="Peptidase U32 collagenase" evidence="1">
    <location>
        <begin position="404"/>
        <end position="523"/>
    </location>
</feature>
<evidence type="ECO:0000259" key="1">
    <source>
        <dbReference type="Pfam" id="PF12392"/>
    </source>
</evidence>
<name>A0AB36JBK9_9BACL</name>
<gene>
    <name evidence="2" type="ORF">BSK47_22575</name>
</gene>
<dbReference type="Pfam" id="PF01136">
    <property type="entry name" value="Peptidase_U32"/>
    <property type="match status" value="2"/>
</dbReference>